<dbReference type="OrthoDB" id="685237at2759"/>
<evidence type="ECO:0000313" key="2">
    <source>
        <dbReference type="Proteomes" id="UP000091857"/>
    </source>
</evidence>
<keyword evidence="2" id="KW-1185">Reference proteome</keyword>
<dbReference type="AlphaFoldDB" id="A0A2C9VUR9"/>
<dbReference type="EMBL" id="CM004391">
    <property type="protein sequence ID" value="OAY49320.1"/>
    <property type="molecule type" value="Genomic_DNA"/>
</dbReference>
<dbReference type="InterPro" id="IPR029063">
    <property type="entry name" value="SAM-dependent_MTases_sf"/>
</dbReference>
<organism evidence="1 2">
    <name type="scientific">Manihot esculenta</name>
    <name type="common">Cassava</name>
    <name type="synonym">Jatropha manihot</name>
    <dbReference type="NCBI Taxonomy" id="3983"/>
    <lineage>
        <taxon>Eukaryota</taxon>
        <taxon>Viridiplantae</taxon>
        <taxon>Streptophyta</taxon>
        <taxon>Embryophyta</taxon>
        <taxon>Tracheophyta</taxon>
        <taxon>Spermatophyta</taxon>
        <taxon>Magnoliopsida</taxon>
        <taxon>eudicotyledons</taxon>
        <taxon>Gunneridae</taxon>
        <taxon>Pentapetalae</taxon>
        <taxon>rosids</taxon>
        <taxon>fabids</taxon>
        <taxon>Malpighiales</taxon>
        <taxon>Euphorbiaceae</taxon>
        <taxon>Crotonoideae</taxon>
        <taxon>Manihoteae</taxon>
        <taxon>Manihot</taxon>
    </lineage>
</organism>
<dbReference type="OMA" id="WCPEVAS"/>
<dbReference type="STRING" id="3983.A0A2C9VUR9"/>
<evidence type="ECO:0008006" key="3">
    <source>
        <dbReference type="Google" id="ProtNLM"/>
    </source>
</evidence>
<dbReference type="Pfam" id="PF07279">
    <property type="entry name" value="DUF1442"/>
    <property type="match status" value="1"/>
</dbReference>
<dbReference type="PANTHER" id="PTHR33593">
    <property type="entry name" value="DUF1442 FAMILY PROTEIN"/>
    <property type="match status" value="1"/>
</dbReference>
<name>A0A2C9VUR9_MANES</name>
<evidence type="ECO:0000313" key="1">
    <source>
        <dbReference type="EMBL" id="OAY49320.1"/>
    </source>
</evidence>
<dbReference type="PANTHER" id="PTHR33593:SF28">
    <property type="entry name" value="ANKYRIN REPEAT_KH DOMAIN PROTEIN (DUF1442)"/>
    <property type="match status" value="1"/>
</dbReference>
<reference evidence="2" key="1">
    <citation type="journal article" date="2016" name="Nat. Biotechnol.">
        <title>Sequencing wild and cultivated cassava and related species reveals extensive interspecific hybridization and genetic diversity.</title>
        <authorList>
            <person name="Bredeson J.V."/>
            <person name="Lyons J.B."/>
            <person name="Prochnik S.E."/>
            <person name="Wu G.A."/>
            <person name="Ha C.M."/>
            <person name="Edsinger-Gonzales E."/>
            <person name="Grimwood J."/>
            <person name="Schmutz J."/>
            <person name="Rabbi I.Y."/>
            <person name="Egesi C."/>
            <person name="Nauluvula P."/>
            <person name="Lebot V."/>
            <person name="Ndunguru J."/>
            <person name="Mkamilo G."/>
            <person name="Bart R.S."/>
            <person name="Setter T.L."/>
            <person name="Gleadow R.M."/>
            <person name="Kulakow P."/>
            <person name="Ferguson M.E."/>
            <person name="Rounsley S."/>
            <person name="Rokhsar D.S."/>
        </authorList>
    </citation>
    <scope>NUCLEOTIDE SEQUENCE [LARGE SCALE GENOMIC DNA]</scope>
    <source>
        <strain evidence="2">cv. AM560-2</strain>
    </source>
</reference>
<dbReference type="InterPro" id="IPR009902">
    <property type="entry name" value="DUF1442"/>
</dbReference>
<dbReference type="Proteomes" id="UP000091857">
    <property type="component" value="Chromosome 5"/>
</dbReference>
<protein>
    <recommendedName>
        <fullName evidence="3">DUF1442 domain-containing protein</fullName>
    </recommendedName>
</protein>
<gene>
    <name evidence="1" type="ORF">MANES_05G046400v8</name>
</gene>
<sequence>MKLVWSPDTALKAYIYTVKSCENFKESGVPELLSAMAAGWSSTLIVETWTYGSPIATSIGLAVAAYHTCGRHVCIVPDERSRTEYVKSMQGAGMTRTEVIVGKAEEVMTELTGVDFLVVDCKQRDFVRVLRFVQLSHKGAVLVRKNAYQSALSGFGWHGVLKKGTRVVRSVFLPVGKGLDIVNIGSSEGGTNSKRSPRRWIRCVDQKSGEEHVFRG</sequence>
<proteinExistence type="predicted"/>
<comment type="caution">
    <text evidence="1">The sequence shown here is derived from an EMBL/GenBank/DDBJ whole genome shotgun (WGS) entry which is preliminary data.</text>
</comment>
<dbReference type="Gene3D" id="3.40.50.150">
    <property type="entry name" value="Vaccinia Virus protein VP39"/>
    <property type="match status" value="1"/>
</dbReference>
<accession>A0A2C9VUR9</accession>
<dbReference type="Gramene" id="Manes.05G046400.1.v8.1">
    <property type="protein sequence ID" value="Manes.05G046400.1.v8.1.CDS"/>
    <property type="gene ID" value="Manes.05G046400.v8.1"/>
</dbReference>